<dbReference type="PANTHER" id="PTHR34857">
    <property type="entry name" value="SLL0384 PROTEIN"/>
    <property type="match status" value="1"/>
</dbReference>
<comment type="caution">
    <text evidence="7">The sequence shown here is derived from an EMBL/GenBank/DDBJ whole genome shotgun (WGS) entry which is preliminary data.</text>
</comment>
<dbReference type="PANTHER" id="PTHR34857:SF2">
    <property type="entry name" value="SLL0384 PROTEIN"/>
    <property type="match status" value="1"/>
</dbReference>
<sequence length="273" mass="30062">MDVTPRYLGGSSFLGRRDPRVLLLVPVCFLVAVARVADLRLMVLCALVALAYYCAAGIPWHEVRANWAFALTLVTLTVLANSVFTNAMQIEATRKAEPLFAMPLTGNPVSMATLSYSLTVFLRFIAMVMVGFPVAYCIAPGDLGVTFARLKVSQRLAFGVDLTFRFLPSTVATMQEIIDAQRVRGYTHPRTNNPIKRLKSLKPIVIPLTVNSLIDAEDTSNAMDLRGFGAKHRTWMRELVFDRADYLLLGGFAAFAAALLAYKVLGTDVVWVP</sequence>
<dbReference type="RefSeq" id="WP_397078271.1">
    <property type="nucleotide sequence ID" value="NZ_JBITGY010000001.1"/>
</dbReference>
<dbReference type="Proteomes" id="UP001612741">
    <property type="component" value="Unassembled WGS sequence"/>
</dbReference>
<evidence type="ECO:0000256" key="6">
    <source>
        <dbReference type="SAM" id="Phobius"/>
    </source>
</evidence>
<evidence type="ECO:0000313" key="8">
    <source>
        <dbReference type="Proteomes" id="UP001612741"/>
    </source>
</evidence>
<organism evidence="7 8">
    <name type="scientific">Nonomuraea typhae</name>
    <dbReference type="NCBI Taxonomy" id="2603600"/>
    <lineage>
        <taxon>Bacteria</taxon>
        <taxon>Bacillati</taxon>
        <taxon>Actinomycetota</taxon>
        <taxon>Actinomycetes</taxon>
        <taxon>Streptosporangiales</taxon>
        <taxon>Streptosporangiaceae</taxon>
        <taxon>Nonomuraea</taxon>
    </lineage>
</organism>
<keyword evidence="8" id="KW-1185">Reference proteome</keyword>
<keyword evidence="2" id="KW-1003">Cell membrane</keyword>
<comment type="subcellular location">
    <subcellularLocation>
        <location evidence="1">Membrane</location>
        <topology evidence="1">Multi-pass membrane protein</topology>
    </subcellularLocation>
</comment>
<feature type="transmembrane region" description="Helical" evidence="6">
    <location>
        <begin position="124"/>
        <end position="145"/>
    </location>
</feature>
<proteinExistence type="predicted"/>
<evidence type="ECO:0000256" key="4">
    <source>
        <dbReference type="ARBA" id="ARBA00022989"/>
    </source>
</evidence>
<evidence type="ECO:0000256" key="2">
    <source>
        <dbReference type="ARBA" id="ARBA00022475"/>
    </source>
</evidence>
<name>A0ABW7YK28_9ACTN</name>
<evidence type="ECO:0000313" key="7">
    <source>
        <dbReference type="EMBL" id="MFI6496260.1"/>
    </source>
</evidence>
<feature type="transmembrane region" description="Helical" evidence="6">
    <location>
        <begin position="67"/>
        <end position="87"/>
    </location>
</feature>
<dbReference type="Pfam" id="PF02361">
    <property type="entry name" value="CbiQ"/>
    <property type="match status" value="1"/>
</dbReference>
<accession>A0ABW7YK28</accession>
<dbReference type="EMBL" id="JBITGY010000001">
    <property type="protein sequence ID" value="MFI6496260.1"/>
    <property type="molecule type" value="Genomic_DNA"/>
</dbReference>
<evidence type="ECO:0000256" key="1">
    <source>
        <dbReference type="ARBA" id="ARBA00004141"/>
    </source>
</evidence>
<evidence type="ECO:0000256" key="5">
    <source>
        <dbReference type="ARBA" id="ARBA00023136"/>
    </source>
</evidence>
<reference evidence="7 8" key="1">
    <citation type="submission" date="2024-10" db="EMBL/GenBank/DDBJ databases">
        <title>The Natural Products Discovery Center: Release of the First 8490 Sequenced Strains for Exploring Actinobacteria Biosynthetic Diversity.</title>
        <authorList>
            <person name="Kalkreuter E."/>
            <person name="Kautsar S.A."/>
            <person name="Yang D."/>
            <person name="Bader C.D."/>
            <person name="Teijaro C.N."/>
            <person name="Fluegel L."/>
            <person name="Davis C.M."/>
            <person name="Simpson J.R."/>
            <person name="Lauterbach L."/>
            <person name="Steele A.D."/>
            <person name="Gui C."/>
            <person name="Meng S."/>
            <person name="Li G."/>
            <person name="Viehrig K."/>
            <person name="Ye F."/>
            <person name="Su P."/>
            <person name="Kiefer A.F."/>
            <person name="Nichols A."/>
            <person name="Cepeda A.J."/>
            <person name="Yan W."/>
            <person name="Fan B."/>
            <person name="Jiang Y."/>
            <person name="Adhikari A."/>
            <person name="Zheng C.-J."/>
            <person name="Schuster L."/>
            <person name="Cowan T.M."/>
            <person name="Smanski M.J."/>
            <person name="Chevrette M.G."/>
            <person name="De Carvalho L.P.S."/>
            <person name="Shen B."/>
        </authorList>
    </citation>
    <scope>NUCLEOTIDE SEQUENCE [LARGE SCALE GENOMIC DNA]</scope>
    <source>
        <strain evidence="7 8">NPDC050545</strain>
    </source>
</reference>
<feature type="transmembrane region" description="Helical" evidence="6">
    <location>
        <begin position="246"/>
        <end position="265"/>
    </location>
</feature>
<dbReference type="InterPro" id="IPR051611">
    <property type="entry name" value="ECF_transporter_component"/>
</dbReference>
<keyword evidence="5 6" id="KW-0472">Membrane</keyword>
<dbReference type="CDD" id="cd16914">
    <property type="entry name" value="EcfT"/>
    <property type="match status" value="1"/>
</dbReference>
<keyword evidence="4 6" id="KW-1133">Transmembrane helix</keyword>
<evidence type="ECO:0000256" key="3">
    <source>
        <dbReference type="ARBA" id="ARBA00022692"/>
    </source>
</evidence>
<feature type="transmembrane region" description="Helical" evidence="6">
    <location>
        <begin position="20"/>
        <end position="37"/>
    </location>
</feature>
<feature type="transmembrane region" description="Helical" evidence="6">
    <location>
        <begin position="99"/>
        <end position="118"/>
    </location>
</feature>
<protein>
    <submittedName>
        <fullName evidence="7">Energy-coupling factor transporter transmembrane component T family protein</fullName>
    </submittedName>
</protein>
<gene>
    <name evidence="7" type="ORF">ACIBG2_02695</name>
</gene>
<keyword evidence="3 6" id="KW-0812">Transmembrane</keyword>
<dbReference type="InterPro" id="IPR003339">
    <property type="entry name" value="ABC/ECF_trnsptr_transmembrane"/>
</dbReference>